<evidence type="ECO:0000313" key="1">
    <source>
        <dbReference type="EnsemblPlants" id="OBART01G18090.1"/>
    </source>
</evidence>
<proteinExistence type="predicted"/>
<keyword evidence="2" id="KW-1185">Reference proteome</keyword>
<dbReference type="Proteomes" id="UP000026960">
    <property type="component" value="Chromosome 1"/>
</dbReference>
<protein>
    <submittedName>
        <fullName evidence="1">Uncharacterized protein</fullName>
    </submittedName>
</protein>
<reference evidence="1" key="2">
    <citation type="submission" date="2015-03" db="UniProtKB">
        <authorList>
            <consortium name="EnsemblPlants"/>
        </authorList>
    </citation>
    <scope>IDENTIFICATION</scope>
</reference>
<dbReference type="HOGENOM" id="CLU_3411142_0_0_1"/>
<evidence type="ECO:0000313" key="2">
    <source>
        <dbReference type="Proteomes" id="UP000026960"/>
    </source>
</evidence>
<reference evidence="1" key="1">
    <citation type="journal article" date="2009" name="Rice">
        <title>De Novo Next Generation Sequencing of Plant Genomes.</title>
        <authorList>
            <person name="Rounsley S."/>
            <person name="Marri P.R."/>
            <person name="Yu Y."/>
            <person name="He R."/>
            <person name="Sisneros N."/>
            <person name="Goicoechea J.L."/>
            <person name="Lee S.J."/>
            <person name="Angelova A."/>
            <person name="Kudrna D."/>
            <person name="Luo M."/>
            <person name="Affourtit J."/>
            <person name="Desany B."/>
            <person name="Knight J."/>
            <person name="Niazi F."/>
            <person name="Egholm M."/>
            <person name="Wing R.A."/>
        </authorList>
    </citation>
    <scope>NUCLEOTIDE SEQUENCE [LARGE SCALE GENOMIC DNA]</scope>
    <source>
        <strain evidence="1">cv. IRGC 105608</strain>
    </source>
</reference>
<dbReference type="Gramene" id="OBART01G18090.1">
    <property type="protein sequence ID" value="OBART01G18090.1"/>
    <property type="gene ID" value="OBART01G18090"/>
</dbReference>
<dbReference type="PaxDb" id="65489-OBART01G18090.1"/>
<dbReference type="EnsemblPlants" id="OBART01G18090.1">
    <property type="protein sequence ID" value="OBART01G18090.1"/>
    <property type="gene ID" value="OBART01G18090"/>
</dbReference>
<name>A0A0D3EPM9_9ORYZ</name>
<accession>A0A0D3EPM9</accession>
<dbReference type="AlphaFoldDB" id="A0A0D3EPM9"/>
<sequence length="29" mass="3354">MAKRGIFEVVVAEEKLIYVHRGDVVFFSN</sequence>
<organism evidence="1">
    <name type="scientific">Oryza barthii</name>
    <dbReference type="NCBI Taxonomy" id="65489"/>
    <lineage>
        <taxon>Eukaryota</taxon>
        <taxon>Viridiplantae</taxon>
        <taxon>Streptophyta</taxon>
        <taxon>Embryophyta</taxon>
        <taxon>Tracheophyta</taxon>
        <taxon>Spermatophyta</taxon>
        <taxon>Magnoliopsida</taxon>
        <taxon>Liliopsida</taxon>
        <taxon>Poales</taxon>
        <taxon>Poaceae</taxon>
        <taxon>BOP clade</taxon>
        <taxon>Oryzoideae</taxon>
        <taxon>Oryzeae</taxon>
        <taxon>Oryzinae</taxon>
        <taxon>Oryza</taxon>
    </lineage>
</organism>